<evidence type="ECO:0000256" key="1">
    <source>
        <dbReference type="SAM" id="MobiDB-lite"/>
    </source>
</evidence>
<dbReference type="GO" id="GO:0008157">
    <property type="term" value="F:protein phosphatase 1 binding"/>
    <property type="evidence" value="ECO:0007669"/>
    <property type="project" value="TreeGrafter"/>
</dbReference>
<dbReference type="Gene3D" id="2.60.40.2440">
    <property type="entry name" value="Carbohydrate binding type-21 domain"/>
    <property type="match status" value="1"/>
</dbReference>
<feature type="domain" description="CBM21" evidence="2">
    <location>
        <begin position="191"/>
        <end position="302"/>
    </location>
</feature>
<evidence type="ECO:0000313" key="4">
    <source>
        <dbReference type="Proteomes" id="UP000765507"/>
    </source>
</evidence>
<dbReference type="EMBL" id="JAHGAV010000343">
    <property type="protein sequence ID" value="KAG6926149.1"/>
    <property type="molecule type" value="Genomic_DNA"/>
</dbReference>
<dbReference type="AlphaFoldDB" id="A0A8T1SB01"/>
<gene>
    <name evidence="3" type="primary">PPP1R3G</name>
    <name evidence="3" type="ORF">G0U57_012752</name>
</gene>
<comment type="caution">
    <text evidence="3">The sequence shown here is derived from an EMBL/GenBank/DDBJ whole genome shotgun (WGS) entry which is preliminary data.</text>
</comment>
<dbReference type="InterPro" id="IPR005036">
    <property type="entry name" value="CBM21_dom"/>
</dbReference>
<evidence type="ECO:0000259" key="2">
    <source>
        <dbReference type="PROSITE" id="PS51159"/>
    </source>
</evidence>
<feature type="compositionally biased region" description="Low complexity" evidence="1">
    <location>
        <begin position="37"/>
        <end position="56"/>
    </location>
</feature>
<dbReference type="InterPro" id="IPR038175">
    <property type="entry name" value="CBM21_dom_sf"/>
</dbReference>
<accession>A0A8T1SB01</accession>
<dbReference type="GO" id="GO:0005979">
    <property type="term" value="P:regulation of glycogen biosynthetic process"/>
    <property type="evidence" value="ECO:0007669"/>
    <property type="project" value="TreeGrafter"/>
</dbReference>
<dbReference type="PANTHER" id="PTHR12307:SF7">
    <property type="entry name" value="PROTEIN PHOSPHATASE 1 REGULATORY SUBUNIT 3G"/>
    <property type="match status" value="1"/>
</dbReference>
<name>A0A8T1SB01_CHESE</name>
<dbReference type="GO" id="GO:2001069">
    <property type="term" value="F:glycogen binding"/>
    <property type="evidence" value="ECO:0007669"/>
    <property type="project" value="TreeGrafter"/>
</dbReference>
<organism evidence="3 4">
    <name type="scientific">Chelydra serpentina</name>
    <name type="common">Snapping turtle</name>
    <name type="synonym">Testudo serpentina</name>
    <dbReference type="NCBI Taxonomy" id="8475"/>
    <lineage>
        <taxon>Eukaryota</taxon>
        <taxon>Metazoa</taxon>
        <taxon>Chordata</taxon>
        <taxon>Craniata</taxon>
        <taxon>Vertebrata</taxon>
        <taxon>Euteleostomi</taxon>
        <taxon>Archelosauria</taxon>
        <taxon>Testudinata</taxon>
        <taxon>Testudines</taxon>
        <taxon>Cryptodira</taxon>
        <taxon>Durocryptodira</taxon>
        <taxon>Americhelydia</taxon>
        <taxon>Chelydroidea</taxon>
        <taxon>Chelydridae</taxon>
        <taxon>Chelydra</taxon>
    </lineage>
</organism>
<reference evidence="3 4" key="1">
    <citation type="journal article" date="2020" name="G3 (Bethesda)">
        <title>Draft Genome of the Common Snapping Turtle, Chelydra serpentina, a Model for Phenotypic Plasticity in Reptiles.</title>
        <authorList>
            <person name="Das D."/>
            <person name="Singh S.K."/>
            <person name="Bierstedt J."/>
            <person name="Erickson A."/>
            <person name="Galli G.L.J."/>
            <person name="Crossley D.A. 2nd"/>
            <person name="Rhen T."/>
        </authorList>
    </citation>
    <scope>NUCLEOTIDE SEQUENCE [LARGE SCALE GENOMIC DNA]</scope>
    <source>
        <strain evidence="3">KW</strain>
    </source>
</reference>
<sequence length="329" mass="35235">MEGRDSRLLGLEQLLAPFGGRPQEGTARLLPRDPWRGSSAEQEQEGAEAALPLQEPWGEPERAGASPPPEDGELLLGLRRRGGRSLSLPASPSLAAAQLFPPPEEGSGGCCTKWKKRVQFADSLGLNLASVKHFSAAEDPQVPPAVLSRLRRLPLGEFSAALGLGSGARPPPPPPLQLVPVFQPAGELAAAERLRRERVCLERLGRPAAALDVRGTVRVLSCPGPKEVTVRYTFNEWHSFLDAAALPLPGPERSDPATERFHFSLCTPPGLPEGSAVHFAVCYRSQQGEYWDNNGGSNYTLRCCRPDPGALPEAPTTDTGQGDPSGPLY</sequence>
<dbReference type="InterPro" id="IPR050782">
    <property type="entry name" value="PP1_regulatory_subunit_3"/>
</dbReference>
<feature type="region of interest" description="Disordered" evidence="1">
    <location>
        <begin position="15"/>
        <end position="74"/>
    </location>
</feature>
<feature type="region of interest" description="Disordered" evidence="1">
    <location>
        <begin position="310"/>
        <end position="329"/>
    </location>
</feature>
<keyword evidence="4" id="KW-1185">Reference proteome</keyword>
<dbReference type="OrthoDB" id="1881at2759"/>
<dbReference type="GO" id="GO:0000164">
    <property type="term" value="C:protein phosphatase type 1 complex"/>
    <property type="evidence" value="ECO:0007669"/>
    <property type="project" value="TreeGrafter"/>
</dbReference>
<dbReference type="Pfam" id="PF03370">
    <property type="entry name" value="CBM_21"/>
    <property type="match status" value="1"/>
</dbReference>
<dbReference type="Proteomes" id="UP000765507">
    <property type="component" value="Unassembled WGS sequence"/>
</dbReference>
<evidence type="ECO:0000313" key="3">
    <source>
        <dbReference type="EMBL" id="KAG6926149.1"/>
    </source>
</evidence>
<dbReference type="PANTHER" id="PTHR12307">
    <property type="entry name" value="PROTEIN PHOSPHATASE 1 REGULATORY SUBUNIT"/>
    <property type="match status" value="1"/>
</dbReference>
<dbReference type="PROSITE" id="PS51159">
    <property type="entry name" value="CBM21"/>
    <property type="match status" value="1"/>
</dbReference>
<protein>
    <submittedName>
        <fullName evidence="3">Protein phosphatase 1 regulatory subunit 3G</fullName>
    </submittedName>
</protein>
<proteinExistence type="predicted"/>